<evidence type="ECO:0000313" key="3">
    <source>
        <dbReference type="EMBL" id="ABF41908.1"/>
    </source>
</evidence>
<accession>Q1IMJ2</accession>
<dbReference type="SUPFAM" id="SSF51004">
    <property type="entry name" value="C-terminal (heme d1) domain of cytochrome cd1-nitrite reductase"/>
    <property type="match status" value="1"/>
</dbReference>
<dbReference type="InterPro" id="IPR029062">
    <property type="entry name" value="Class_I_gatase-like"/>
</dbReference>
<dbReference type="EMBL" id="CP000360">
    <property type="protein sequence ID" value="ABF41908.1"/>
    <property type="molecule type" value="Genomic_DNA"/>
</dbReference>
<dbReference type="RefSeq" id="WP_011523709.1">
    <property type="nucleotide sequence ID" value="NC_008009.1"/>
</dbReference>
<dbReference type="PANTHER" id="PTHR47197:SF3">
    <property type="entry name" value="DIHYDRO-HEME D1 DEHYDROGENASE"/>
    <property type="match status" value="1"/>
</dbReference>
<dbReference type="HOGENOM" id="CLU_453993_0_0_0"/>
<reference evidence="3 4" key="1">
    <citation type="journal article" date="2009" name="Appl. Environ. Microbiol.">
        <title>Three genomes from the phylum Acidobacteria provide insight into the lifestyles of these microorganisms in soils.</title>
        <authorList>
            <person name="Ward N.L."/>
            <person name="Challacombe J.F."/>
            <person name="Janssen P.H."/>
            <person name="Henrissat B."/>
            <person name="Coutinho P.M."/>
            <person name="Wu M."/>
            <person name="Xie G."/>
            <person name="Haft D.H."/>
            <person name="Sait M."/>
            <person name="Badger J."/>
            <person name="Barabote R.D."/>
            <person name="Bradley B."/>
            <person name="Brettin T.S."/>
            <person name="Brinkac L.M."/>
            <person name="Bruce D."/>
            <person name="Creasy T."/>
            <person name="Daugherty S.C."/>
            <person name="Davidsen T.M."/>
            <person name="DeBoy R.T."/>
            <person name="Detter J.C."/>
            <person name="Dodson R.J."/>
            <person name="Durkin A.S."/>
            <person name="Ganapathy A."/>
            <person name="Gwinn-Giglio M."/>
            <person name="Han C.S."/>
            <person name="Khouri H."/>
            <person name="Kiss H."/>
            <person name="Kothari S.P."/>
            <person name="Madupu R."/>
            <person name="Nelson K.E."/>
            <person name="Nelson W.C."/>
            <person name="Paulsen I."/>
            <person name="Penn K."/>
            <person name="Ren Q."/>
            <person name="Rosovitz M.J."/>
            <person name="Selengut J.D."/>
            <person name="Shrivastava S."/>
            <person name="Sullivan S.A."/>
            <person name="Tapia R."/>
            <person name="Thompson L.S."/>
            <person name="Watkins K.L."/>
            <person name="Yang Q."/>
            <person name="Yu C."/>
            <person name="Zafar N."/>
            <person name="Zhou L."/>
            <person name="Kuske C.R."/>
        </authorList>
    </citation>
    <scope>NUCLEOTIDE SEQUENCE [LARGE SCALE GENOMIC DNA]</scope>
    <source>
        <strain evidence="3 4">Ellin345</strain>
    </source>
</reference>
<gene>
    <name evidence="3" type="ordered locus">Acid345_2907</name>
</gene>
<dbReference type="Gene3D" id="3.40.50.880">
    <property type="match status" value="1"/>
</dbReference>
<name>Q1IMJ2_KORVE</name>
<evidence type="ECO:0000313" key="4">
    <source>
        <dbReference type="Proteomes" id="UP000002432"/>
    </source>
</evidence>
<dbReference type="Pfam" id="PF06283">
    <property type="entry name" value="ThuA"/>
    <property type="match status" value="1"/>
</dbReference>
<keyword evidence="1" id="KW-0732">Signal</keyword>
<organism evidence="3 4">
    <name type="scientific">Koribacter versatilis (strain Ellin345)</name>
    <dbReference type="NCBI Taxonomy" id="204669"/>
    <lineage>
        <taxon>Bacteria</taxon>
        <taxon>Pseudomonadati</taxon>
        <taxon>Acidobacteriota</taxon>
        <taxon>Terriglobia</taxon>
        <taxon>Terriglobales</taxon>
        <taxon>Candidatus Korobacteraceae</taxon>
        <taxon>Candidatus Korobacter</taxon>
    </lineage>
</organism>
<dbReference type="STRING" id="204669.Acid345_2907"/>
<dbReference type="Gene3D" id="2.130.10.10">
    <property type="entry name" value="YVTN repeat-like/Quinoprotein amine dehydrogenase"/>
    <property type="match status" value="3"/>
</dbReference>
<dbReference type="InterPro" id="IPR029010">
    <property type="entry name" value="ThuA-like"/>
</dbReference>
<evidence type="ECO:0000259" key="2">
    <source>
        <dbReference type="Pfam" id="PF06283"/>
    </source>
</evidence>
<dbReference type="InterPro" id="IPR011964">
    <property type="entry name" value="YVTN_b-propeller_repeat"/>
</dbReference>
<protein>
    <submittedName>
        <fullName evidence="3">40-residue YVTN beta-propeller repeat protein</fullName>
    </submittedName>
</protein>
<dbReference type="OrthoDB" id="3296611at2"/>
<dbReference type="AlphaFoldDB" id="Q1IMJ2"/>
<dbReference type="InterPro" id="IPR015943">
    <property type="entry name" value="WD40/YVTN_repeat-like_dom_sf"/>
</dbReference>
<dbReference type="KEGG" id="aba:Acid345_2907"/>
<dbReference type="Proteomes" id="UP000002432">
    <property type="component" value="Chromosome"/>
</dbReference>
<feature type="domain" description="ThuA-like" evidence="2">
    <location>
        <begin position="30"/>
        <end position="248"/>
    </location>
</feature>
<proteinExistence type="predicted"/>
<dbReference type="NCBIfam" id="TIGR02276">
    <property type="entry name" value="beta_rpt_yvtn"/>
    <property type="match status" value="3"/>
</dbReference>
<feature type="signal peptide" evidence="1">
    <location>
        <begin position="1"/>
        <end position="22"/>
    </location>
</feature>
<evidence type="ECO:0000256" key="1">
    <source>
        <dbReference type="SAM" id="SignalP"/>
    </source>
</evidence>
<dbReference type="SUPFAM" id="SSF52317">
    <property type="entry name" value="Class I glutamine amidotransferase-like"/>
    <property type="match status" value="1"/>
</dbReference>
<dbReference type="InterPro" id="IPR051200">
    <property type="entry name" value="Host-pathogen_enzymatic-act"/>
</dbReference>
<dbReference type="PANTHER" id="PTHR47197">
    <property type="entry name" value="PROTEIN NIRF"/>
    <property type="match status" value="1"/>
</dbReference>
<feature type="chain" id="PRO_5004191435" evidence="1">
    <location>
        <begin position="23"/>
        <end position="601"/>
    </location>
</feature>
<dbReference type="EnsemblBacteria" id="ABF41908">
    <property type="protein sequence ID" value="ABF41908"/>
    <property type="gene ID" value="Acid345_2907"/>
</dbReference>
<keyword evidence="4" id="KW-1185">Reference proteome</keyword>
<dbReference type="InterPro" id="IPR011048">
    <property type="entry name" value="Haem_d1_sf"/>
</dbReference>
<sequence>MIKRAVFVVALFVLFALKVAQAQTSPRFHVLAFYTTETEPDHVQFAQQALDYFRELGHLNNFDFDATADWSELNGDTLKKYQLVVWLNGAPTKPEQRAAFEQYMTNGGAWLGFHFSGYNDESTHWPWFVDFMGGAVFYDNSWPPMPAKIRVDAREHPATAGLPESYVAPNNEWYIWTPSPRLSKDVQVLLTLDPANYPLGLKGILTQGDLPIVWTNTRYKMVYMNIGHGDRIFTSDIQNRLIANATFWLTSGKAAPQKTVAKNEFPPAVGTEISLRGVAVNPKTSKVYAVNTVNGTVTVVDAVTRIAKTVKVGAGPEALDINPQTNKIYVANTGSASISVIDGNTDSATATIPVGNFPYRIAANPASDKIYISKTFGDAMIVIDGKTNTTQSMAKGSAADIIAVNAEANKLYFVHYEGNDVTVLNGATNAAIQVPAGNHIWGATVDPSTDRAYFSLTGASRIAVLDGKTNTVTYVPTGEFPCAIAADVVNHRVYVANYATGSVSVIDSSNNNLLATVAVAQHPQAVAIDPVNKRVYVASTVGNSVTVIDEKTNAVVGTVKTDSRPYAIAVDSQTDTAFVAGVGGKLVLVEGKSLKVVTVGN</sequence>
<dbReference type="eggNOG" id="COG3391">
    <property type="taxonomic scope" value="Bacteria"/>
</dbReference>